<evidence type="ECO:0000259" key="1">
    <source>
        <dbReference type="PROSITE" id="PS51819"/>
    </source>
</evidence>
<dbReference type="AlphaFoldDB" id="A0A838CVQ0"/>
<dbReference type="PROSITE" id="PS51819">
    <property type="entry name" value="VOC"/>
    <property type="match status" value="1"/>
</dbReference>
<sequence length="122" mass="14152">MSDFLLSSIHYFRIPVVNLKESIKWYSECLKLKMRFDKGELAVFEVGTGPLLVLVEADKDSRGHFLKDGQAEFSIGFTTSDIQSLHDYLVDQHVTVESIMEEEGHRFFYFYDLDGNKLQVHN</sequence>
<dbReference type="RefSeq" id="WP_181473083.1">
    <property type="nucleotide sequence ID" value="NZ_JACEFG010000003.1"/>
</dbReference>
<evidence type="ECO:0000313" key="3">
    <source>
        <dbReference type="Proteomes" id="UP000571017"/>
    </source>
</evidence>
<gene>
    <name evidence="2" type="ORF">H0266_14175</name>
</gene>
<reference evidence="2 3" key="1">
    <citation type="journal article" date="2004" name="Extremophiles">
        <title>Halobacillus locisalis sp. nov., a halophilic bacterium isolated from a marine solar saltern of the Yellow Sea in Korea.</title>
        <authorList>
            <person name="Yoon J.H."/>
            <person name="Kang K.H."/>
            <person name="Oh T.K."/>
            <person name="Park Y.H."/>
        </authorList>
    </citation>
    <scope>NUCLEOTIDE SEQUENCE [LARGE SCALE GENOMIC DNA]</scope>
    <source>
        <strain evidence="2 3">KCTC 3788</strain>
    </source>
</reference>
<organism evidence="2 3">
    <name type="scientific">Halobacillus locisalis</name>
    <dbReference type="NCBI Taxonomy" id="220753"/>
    <lineage>
        <taxon>Bacteria</taxon>
        <taxon>Bacillati</taxon>
        <taxon>Bacillota</taxon>
        <taxon>Bacilli</taxon>
        <taxon>Bacillales</taxon>
        <taxon>Bacillaceae</taxon>
        <taxon>Halobacillus</taxon>
    </lineage>
</organism>
<dbReference type="Pfam" id="PF00903">
    <property type="entry name" value="Glyoxalase"/>
    <property type="match status" value="1"/>
</dbReference>
<feature type="domain" description="VOC" evidence="1">
    <location>
        <begin position="8"/>
        <end position="122"/>
    </location>
</feature>
<dbReference type="InterPro" id="IPR029068">
    <property type="entry name" value="Glyas_Bleomycin-R_OHBP_Dase"/>
</dbReference>
<name>A0A838CVQ0_9BACI</name>
<proteinExistence type="predicted"/>
<dbReference type="EMBL" id="JACEFG010000003">
    <property type="protein sequence ID" value="MBA2176040.1"/>
    <property type="molecule type" value="Genomic_DNA"/>
</dbReference>
<dbReference type="Proteomes" id="UP000571017">
    <property type="component" value="Unassembled WGS sequence"/>
</dbReference>
<keyword evidence="3" id="KW-1185">Reference proteome</keyword>
<evidence type="ECO:0000313" key="2">
    <source>
        <dbReference type="EMBL" id="MBA2176040.1"/>
    </source>
</evidence>
<protein>
    <submittedName>
        <fullName evidence="2">VOC family protein</fullName>
    </submittedName>
</protein>
<dbReference type="CDD" id="cd06587">
    <property type="entry name" value="VOC"/>
    <property type="match status" value="1"/>
</dbReference>
<dbReference type="Gene3D" id="3.10.180.10">
    <property type="entry name" value="2,3-Dihydroxybiphenyl 1,2-Dioxygenase, domain 1"/>
    <property type="match status" value="1"/>
</dbReference>
<dbReference type="SUPFAM" id="SSF54593">
    <property type="entry name" value="Glyoxalase/Bleomycin resistance protein/Dihydroxybiphenyl dioxygenase"/>
    <property type="match status" value="1"/>
</dbReference>
<dbReference type="InterPro" id="IPR037523">
    <property type="entry name" value="VOC_core"/>
</dbReference>
<accession>A0A838CVQ0</accession>
<dbReference type="InterPro" id="IPR004360">
    <property type="entry name" value="Glyas_Fos-R_dOase_dom"/>
</dbReference>
<comment type="caution">
    <text evidence="2">The sequence shown here is derived from an EMBL/GenBank/DDBJ whole genome shotgun (WGS) entry which is preliminary data.</text>
</comment>